<dbReference type="RefSeq" id="WP_270080384.1">
    <property type="nucleotide sequence ID" value="NZ_CP115300.1"/>
</dbReference>
<sequence>MTSLLARKPQTLVSNEDGSFQLFRIGDAVASRNVHAAMLDAARLCRAV</sequence>
<gene>
    <name evidence="1" type="ORF">O1G22_06245</name>
</gene>
<dbReference type="Proteomes" id="UP001212326">
    <property type="component" value="Chromosome"/>
</dbReference>
<reference evidence="1 2" key="1">
    <citation type="submission" date="2022-12" db="EMBL/GenBank/DDBJ databases">
        <authorList>
            <person name="Mo P."/>
        </authorList>
    </citation>
    <scope>NUCLEOTIDE SEQUENCE [LARGE SCALE GENOMIC DNA]</scope>
    <source>
        <strain evidence="1 2">HUAS 2-6</strain>
    </source>
</reference>
<dbReference type="EMBL" id="CP115300">
    <property type="protein sequence ID" value="WBO62448.1"/>
    <property type="molecule type" value="Genomic_DNA"/>
</dbReference>
<accession>A0ABY7P2I1</accession>
<organism evidence="1 2">
    <name type="scientific">Streptomyces camelliae</name>
    <dbReference type="NCBI Taxonomy" id="3004093"/>
    <lineage>
        <taxon>Bacteria</taxon>
        <taxon>Bacillati</taxon>
        <taxon>Actinomycetota</taxon>
        <taxon>Actinomycetes</taxon>
        <taxon>Kitasatosporales</taxon>
        <taxon>Streptomycetaceae</taxon>
        <taxon>Streptomyces</taxon>
    </lineage>
</organism>
<keyword evidence="2" id="KW-1185">Reference proteome</keyword>
<name>A0ABY7P2I1_9ACTN</name>
<protein>
    <submittedName>
        <fullName evidence="1">Uncharacterized protein</fullName>
    </submittedName>
</protein>
<proteinExistence type="predicted"/>
<evidence type="ECO:0000313" key="2">
    <source>
        <dbReference type="Proteomes" id="UP001212326"/>
    </source>
</evidence>
<evidence type="ECO:0000313" key="1">
    <source>
        <dbReference type="EMBL" id="WBO62448.1"/>
    </source>
</evidence>